<dbReference type="InterPro" id="IPR029052">
    <property type="entry name" value="Metallo-depent_PP-like"/>
</dbReference>
<gene>
    <name evidence="4" type="ORF">M9Y10_022049</name>
</gene>
<dbReference type="PRINTS" id="PR00114">
    <property type="entry name" value="STPHPHTASE"/>
</dbReference>
<keyword evidence="5" id="KW-1185">Reference proteome</keyword>
<name>A0ABR2KR75_9EUKA</name>
<feature type="compositionally biased region" description="Polar residues" evidence="2">
    <location>
        <begin position="525"/>
        <end position="537"/>
    </location>
</feature>
<feature type="compositionally biased region" description="Low complexity" evidence="2">
    <location>
        <begin position="472"/>
        <end position="499"/>
    </location>
</feature>
<evidence type="ECO:0000256" key="1">
    <source>
        <dbReference type="RuleBase" id="RU004273"/>
    </source>
</evidence>
<protein>
    <recommendedName>
        <fullName evidence="1">Serine/threonine-protein phosphatase</fullName>
        <ecNumber evidence="1">3.1.3.16</ecNumber>
    </recommendedName>
</protein>
<feature type="region of interest" description="Disordered" evidence="2">
    <location>
        <begin position="342"/>
        <end position="430"/>
    </location>
</feature>
<feature type="compositionally biased region" description="Polar residues" evidence="2">
    <location>
        <begin position="342"/>
        <end position="353"/>
    </location>
</feature>
<dbReference type="Pfam" id="PF00149">
    <property type="entry name" value="Metallophos"/>
    <property type="match status" value="1"/>
</dbReference>
<comment type="similarity">
    <text evidence="1">Belongs to the PPP phosphatase family.</text>
</comment>
<feature type="compositionally biased region" description="Low complexity" evidence="2">
    <location>
        <begin position="396"/>
        <end position="406"/>
    </location>
</feature>
<dbReference type="Proteomes" id="UP001470230">
    <property type="component" value="Unassembled WGS sequence"/>
</dbReference>
<feature type="compositionally biased region" description="Polar residues" evidence="2">
    <location>
        <begin position="503"/>
        <end position="512"/>
    </location>
</feature>
<dbReference type="InterPro" id="IPR004843">
    <property type="entry name" value="Calcineurin-like_PHP"/>
</dbReference>
<reference evidence="4 5" key="1">
    <citation type="submission" date="2024-04" db="EMBL/GenBank/DDBJ databases">
        <title>Tritrichomonas musculus Genome.</title>
        <authorList>
            <person name="Alves-Ferreira E."/>
            <person name="Grigg M."/>
            <person name="Lorenzi H."/>
            <person name="Galac M."/>
        </authorList>
    </citation>
    <scope>NUCLEOTIDE SEQUENCE [LARGE SCALE GENOMIC DNA]</scope>
    <source>
        <strain evidence="4 5">EAF2021</strain>
    </source>
</reference>
<evidence type="ECO:0000259" key="3">
    <source>
        <dbReference type="PROSITE" id="PS00125"/>
    </source>
</evidence>
<dbReference type="PANTHER" id="PTHR11668:SF494">
    <property type="entry name" value="PROTEIN PHOSPHATASE, PUTATIVE-RELATED"/>
    <property type="match status" value="1"/>
</dbReference>
<dbReference type="SUPFAM" id="SSF56300">
    <property type="entry name" value="Metallo-dependent phosphatases"/>
    <property type="match status" value="1"/>
</dbReference>
<dbReference type="EC" id="3.1.3.16" evidence="1"/>
<proteinExistence type="inferred from homology"/>
<dbReference type="CDD" id="cd00144">
    <property type="entry name" value="MPP_PPP_family"/>
    <property type="match status" value="1"/>
</dbReference>
<comment type="catalytic activity">
    <reaction evidence="1">
        <text>O-phospho-L-threonyl-[protein] + H2O = L-threonyl-[protein] + phosphate</text>
        <dbReference type="Rhea" id="RHEA:47004"/>
        <dbReference type="Rhea" id="RHEA-COMP:11060"/>
        <dbReference type="Rhea" id="RHEA-COMP:11605"/>
        <dbReference type="ChEBI" id="CHEBI:15377"/>
        <dbReference type="ChEBI" id="CHEBI:30013"/>
        <dbReference type="ChEBI" id="CHEBI:43474"/>
        <dbReference type="ChEBI" id="CHEBI:61977"/>
        <dbReference type="EC" id="3.1.3.16"/>
    </reaction>
</comment>
<comment type="caution">
    <text evidence="4">The sequence shown here is derived from an EMBL/GenBank/DDBJ whole genome shotgun (WGS) entry which is preliminary data.</text>
</comment>
<evidence type="ECO:0000313" key="4">
    <source>
        <dbReference type="EMBL" id="KAK8893624.1"/>
    </source>
</evidence>
<feature type="compositionally biased region" description="Polar residues" evidence="2">
    <location>
        <begin position="589"/>
        <end position="599"/>
    </location>
</feature>
<keyword evidence="1" id="KW-0378">Hydrolase</keyword>
<feature type="region of interest" description="Disordered" evidence="2">
    <location>
        <begin position="472"/>
        <end position="599"/>
    </location>
</feature>
<dbReference type="PANTHER" id="PTHR11668">
    <property type="entry name" value="SERINE/THREONINE PROTEIN PHOSPHATASE"/>
    <property type="match status" value="1"/>
</dbReference>
<dbReference type="InterPro" id="IPR006186">
    <property type="entry name" value="Ser/Thr-sp_prot-phosphatase"/>
</dbReference>
<evidence type="ECO:0000313" key="5">
    <source>
        <dbReference type="Proteomes" id="UP001470230"/>
    </source>
</evidence>
<feature type="compositionally biased region" description="Low complexity" evidence="2">
    <location>
        <begin position="559"/>
        <end position="588"/>
    </location>
</feature>
<evidence type="ECO:0000256" key="2">
    <source>
        <dbReference type="SAM" id="MobiDB-lite"/>
    </source>
</evidence>
<dbReference type="PROSITE" id="PS00125">
    <property type="entry name" value="SER_THR_PHOSPHATASE"/>
    <property type="match status" value="1"/>
</dbReference>
<organism evidence="4 5">
    <name type="scientific">Tritrichomonas musculus</name>
    <dbReference type="NCBI Taxonomy" id="1915356"/>
    <lineage>
        <taxon>Eukaryota</taxon>
        <taxon>Metamonada</taxon>
        <taxon>Parabasalia</taxon>
        <taxon>Tritrichomonadida</taxon>
        <taxon>Tritrichomonadidae</taxon>
        <taxon>Tritrichomonas</taxon>
    </lineage>
</organism>
<dbReference type="Gene3D" id="3.60.21.10">
    <property type="match status" value="1"/>
</dbReference>
<dbReference type="SMART" id="SM00156">
    <property type="entry name" value="PP2Ac"/>
    <property type="match status" value="1"/>
</dbReference>
<dbReference type="InterPro" id="IPR050341">
    <property type="entry name" value="PP1_catalytic_subunit"/>
</dbReference>
<sequence>MKNAVEIVLKEYLPIITNPRLTNEAIKLPYFDEAVVMQLVEDYQNYLKHHRALLRLTTPILIVGDIHGSIFDLIRIFQMFGTPSNRNYLFLGDYVDRGAFSIEVMTLLMALKLRYSSNMHLIRGNHEFKHINKVYGFYNEIMEVFAEEQCFDKFNDMFSYMPFAAVINNQVLCVHGGISPQLENLDSIDKITLPVPQYESMPLISDLVWSDPREDSKTFTVNQRGSGTFFGTNVLKSFLTENNLKFLVRAHQCVMDGFALFSNSIGVTVFSASNYCHIVDNKCGLMVMKSSGEVEFYSIDRNSPRSIKAKTVMVLAKRGIGLQPKSGSSNLDNSTGYNSTIINDDNVSYNSSKSRGERESTIEQLPLTARRRSRSMAKSVNLEKPPSLVSQYVQRTTSTTTTSNANPPVPPVPTPSTNSNIPTAPQPRNRLGMNLSINLAAVKNAGPNYTSRSARASLPPNSLTRSQILVLNSSPSSSSSDSSSDSNSSESTPSSKSPKGNALNPSPRTTLTKPPVPLSAKPRYTPSNFKGSASNFDKNLGPSPRPLGSEKLRTIGSRSQSLSTISLAASSSSTTPTTPTTPSNKQSTFNKNSYKLTNV</sequence>
<accession>A0ABR2KR75</accession>
<dbReference type="EMBL" id="JAPFFF010000003">
    <property type="protein sequence ID" value="KAK8893624.1"/>
    <property type="molecule type" value="Genomic_DNA"/>
</dbReference>
<feature type="domain" description="Serine/threonine specific protein phosphatases" evidence="3">
    <location>
        <begin position="122"/>
        <end position="127"/>
    </location>
</feature>